<gene>
    <name evidence="4" type="ORF">C9I89_01765</name>
</gene>
<dbReference type="FunFam" id="3.30.70.270:FF:000001">
    <property type="entry name" value="Diguanylate cyclase domain protein"/>
    <property type="match status" value="1"/>
</dbReference>
<proteinExistence type="predicted"/>
<keyword evidence="5" id="KW-1185">Reference proteome</keyword>
<dbReference type="PROSITE" id="PS50887">
    <property type="entry name" value="GGDEF"/>
    <property type="match status" value="1"/>
</dbReference>
<dbReference type="SMART" id="SM00267">
    <property type="entry name" value="GGDEF"/>
    <property type="match status" value="1"/>
</dbReference>
<dbReference type="RefSeq" id="WP_107281617.1">
    <property type="nucleotide sequence ID" value="NZ_PYMC01000001.1"/>
</dbReference>
<name>A0A2T3N540_9GAMM</name>
<dbReference type="InterPro" id="IPR000160">
    <property type="entry name" value="GGDEF_dom"/>
</dbReference>
<dbReference type="Gene3D" id="3.30.70.270">
    <property type="match status" value="1"/>
</dbReference>
<dbReference type="CDD" id="cd01949">
    <property type="entry name" value="GGDEF"/>
    <property type="match status" value="1"/>
</dbReference>
<dbReference type="EC" id="2.7.7.65" evidence="2"/>
<evidence type="ECO:0000256" key="2">
    <source>
        <dbReference type="ARBA" id="ARBA00012528"/>
    </source>
</evidence>
<sequence>MSNDNFVESTKTLKKTVPLMIKHKVPTTPTNYALWYTYAKQQLPILNQAIDQGIAELGLCTPTLCDTLYQEHLASQTDKDMAQLKQSLTAMVQEISHSMADTLSDTEDFQGVLTKTFGKLETAEQDGLSLEETMKLVRELVRESRQIHTSTGTFKGQLSSTQQEISALRQALIESQKEANEDALTGILNRRAFDRDFQNYIQNNVPLSLILLDIDRFKSFNDNYGHLLGDQVLKIVARRLKESCRDYAQAYRFGGEEFVLILPHKMKSSARQQAETLRRTLEKISVLDKKSGQRINSVTASFGVAERQENEPGESMINRADAFMNQAKKLGRNRVLPLT</sequence>
<dbReference type="GO" id="GO:0043709">
    <property type="term" value="P:cell adhesion involved in single-species biofilm formation"/>
    <property type="evidence" value="ECO:0007669"/>
    <property type="project" value="TreeGrafter"/>
</dbReference>
<dbReference type="Pfam" id="PF00990">
    <property type="entry name" value="GGDEF"/>
    <property type="match status" value="1"/>
</dbReference>
<dbReference type="GO" id="GO:1902201">
    <property type="term" value="P:negative regulation of bacterial-type flagellum-dependent cell motility"/>
    <property type="evidence" value="ECO:0007669"/>
    <property type="project" value="TreeGrafter"/>
</dbReference>
<dbReference type="OrthoDB" id="9812260at2"/>
<organism evidence="4 5">
    <name type="scientific">Photobacterium lipolyticum</name>
    <dbReference type="NCBI Taxonomy" id="266810"/>
    <lineage>
        <taxon>Bacteria</taxon>
        <taxon>Pseudomonadati</taxon>
        <taxon>Pseudomonadota</taxon>
        <taxon>Gammaproteobacteria</taxon>
        <taxon>Vibrionales</taxon>
        <taxon>Vibrionaceae</taxon>
        <taxon>Photobacterium</taxon>
    </lineage>
</organism>
<dbReference type="InterPro" id="IPR029787">
    <property type="entry name" value="Nucleotide_cyclase"/>
</dbReference>
<dbReference type="AlphaFoldDB" id="A0A2T3N540"/>
<dbReference type="InterPro" id="IPR043128">
    <property type="entry name" value="Rev_trsase/Diguanyl_cyclase"/>
</dbReference>
<accession>A0A2T3N540</accession>
<evidence type="ECO:0000259" key="3">
    <source>
        <dbReference type="PROSITE" id="PS50887"/>
    </source>
</evidence>
<dbReference type="EMBL" id="PYMC01000001">
    <property type="protein sequence ID" value="PSW07465.1"/>
    <property type="molecule type" value="Genomic_DNA"/>
</dbReference>
<dbReference type="NCBIfam" id="TIGR00254">
    <property type="entry name" value="GGDEF"/>
    <property type="match status" value="1"/>
</dbReference>
<comment type="caution">
    <text evidence="4">The sequence shown here is derived from an EMBL/GenBank/DDBJ whole genome shotgun (WGS) entry which is preliminary data.</text>
</comment>
<evidence type="ECO:0000256" key="1">
    <source>
        <dbReference type="ARBA" id="ARBA00001946"/>
    </source>
</evidence>
<comment type="cofactor">
    <cofactor evidence="1">
        <name>Mg(2+)</name>
        <dbReference type="ChEBI" id="CHEBI:18420"/>
    </cofactor>
</comment>
<dbReference type="Proteomes" id="UP000240904">
    <property type="component" value="Unassembled WGS sequence"/>
</dbReference>
<dbReference type="PANTHER" id="PTHR45138">
    <property type="entry name" value="REGULATORY COMPONENTS OF SENSORY TRANSDUCTION SYSTEM"/>
    <property type="match status" value="1"/>
</dbReference>
<dbReference type="GO" id="GO:0005886">
    <property type="term" value="C:plasma membrane"/>
    <property type="evidence" value="ECO:0007669"/>
    <property type="project" value="TreeGrafter"/>
</dbReference>
<protein>
    <recommendedName>
        <fullName evidence="2">diguanylate cyclase</fullName>
        <ecNumber evidence="2">2.7.7.65</ecNumber>
    </recommendedName>
</protein>
<dbReference type="InterPro" id="IPR050469">
    <property type="entry name" value="Diguanylate_Cyclase"/>
</dbReference>
<evidence type="ECO:0000313" key="4">
    <source>
        <dbReference type="EMBL" id="PSW07465.1"/>
    </source>
</evidence>
<dbReference type="GO" id="GO:0052621">
    <property type="term" value="F:diguanylate cyclase activity"/>
    <property type="evidence" value="ECO:0007669"/>
    <property type="project" value="UniProtKB-EC"/>
</dbReference>
<reference evidence="4 5" key="1">
    <citation type="submission" date="2018-03" db="EMBL/GenBank/DDBJ databases">
        <title>Whole genome sequencing of Histamine producing bacteria.</title>
        <authorList>
            <person name="Butler K."/>
        </authorList>
    </citation>
    <scope>NUCLEOTIDE SEQUENCE [LARGE SCALE GENOMIC DNA]</scope>
    <source>
        <strain evidence="4 5">DSM 16190</strain>
    </source>
</reference>
<dbReference type="PANTHER" id="PTHR45138:SF2">
    <property type="entry name" value="DIGUANYLATE CYCLASE VDCA"/>
    <property type="match status" value="1"/>
</dbReference>
<evidence type="ECO:0000313" key="5">
    <source>
        <dbReference type="Proteomes" id="UP000240904"/>
    </source>
</evidence>
<dbReference type="SUPFAM" id="SSF55073">
    <property type="entry name" value="Nucleotide cyclase"/>
    <property type="match status" value="1"/>
</dbReference>
<feature type="domain" description="GGDEF" evidence="3">
    <location>
        <begin position="205"/>
        <end position="339"/>
    </location>
</feature>